<dbReference type="EMBL" id="JACEIK010000461">
    <property type="protein sequence ID" value="MCD7457526.1"/>
    <property type="molecule type" value="Genomic_DNA"/>
</dbReference>
<comment type="caution">
    <text evidence="1">The sequence shown here is derived from an EMBL/GenBank/DDBJ whole genome shotgun (WGS) entry which is preliminary data.</text>
</comment>
<accession>A0ABS8SF47</accession>
<evidence type="ECO:0000313" key="2">
    <source>
        <dbReference type="Proteomes" id="UP000823775"/>
    </source>
</evidence>
<reference evidence="1 2" key="1">
    <citation type="journal article" date="2021" name="BMC Genomics">
        <title>Datura genome reveals duplications of psychoactive alkaloid biosynthetic genes and high mutation rate following tissue culture.</title>
        <authorList>
            <person name="Rajewski A."/>
            <person name="Carter-House D."/>
            <person name="Stajich J."/>
            <person name="Litt A."/>
        </authorList>
    </citation>
    <scope>NUCLEOTIDE SEQUENCE [LARGE SCALE GENOMIC DNA]</scope>
    <source>
        <strain evidence="1">AR-01</strain>
    </source>
</reference>
<evidence type="ECO:0000313" key="1">
    <source>
        <dbReference type="EMBL" id="MCD7457526.1"/>
    </source>
</evidence>
<organism evidence="1 2">
    <name type="scientific">Datura stramonium</name>
    <name type="common">Jimsonweed</name>
    <name type="synonym">Common thornapple</name>
    <dbReference type="NCBI Taxonomy" id="4076"/>
    <lineage>
        <taxon>Eukaryota</taxon>
        <taxon>Viridiplantae</taxon>
        <taxon>Streptophyta</taxon>
        <taxon>Embryophyta</taxon>
        <taxon>Tracheophyta</taxon>
        <taxon>Spermatophyta</taxon>
        <taxon>Magnoliopsida</taxon>
        <taxon>eudicotyledons</taxon>
        <taxon>Gunneridae</taxon>
        <taxon>Pentapetalae</taxon>
        <taxon>asterids</taxon>
        <taxon>lamiids</taxon>
        <taxon>Solanales</taxon>
        <taxon>Solanaceae</taxon>
        <taxon>Solanoideae</taxon>
        <taxon>Datureae</taxon>
        <taxon>Datura</taxon>
    </lineage>
</organism>
<proteinExistence type="predicted"/>
<dbReference type="Proteomes" id="UP000823775">
    <property type="component" value="Unassembled WGS sequence"/>
</dbReference>
<protein>
    <submittedName>
        <fullName evidence="1">Uncharacterized protein</fullName>
    </submittedName>
</protein>
<feature type="non-terminal residue" evidence="1">
    <location>
        <position position="57"/>
    </location>
</feature>
<keyword evidence="2" id="KW-1185">Reference proteome</keyword>
<sequence length="57" mass="6692">MVWVQERYHSCRPAIMDQEIYHLIRCDGVLGAVADLPHEVGELWCKFSRTRAILYSK</sequence>
<gene>
    <name evidence="1" type="ORF">HAX54_035338</name>
</gene>
<name>A0ABS8SF47_DATST</name>